<proteinExistence type="predicted"/>
<organism evidence="1 2">
    <name type="scientific">Borrelia duttonii CR2A</name>
    <dbReference type="NCBI Taxonomy" id="1432657"/>
    <lineage>
        <taxon>Bacteria</taxon>
        <taxon>Pseudomonadati</taxon>
        <taxon>Spirochaetota</taxon>
        <taxon>Spirochaetia</taxon>
        <taxon>Spirochaetales</taxon>
        <taxon>Borreliaceae</taxon>
        <taxon>Borrelia</taxon>
    </lineage>
</organism>
<evidence type="ECO:0000313" key="1">
    <source>
        <dbReference type="EMBL" id="ETZ17673.1"/>
    </source>
</evidence>
<dbReference type="EMBL" id="AZIT01000013">
    <property type="protein sequence ID" value="ETZ17673.1"/>
    <property type="molecule type" value="Genomic_DNA"/>
</dbReference>
<gene>
    <name evidence="1" type="ORF">BDCR2A_01398</name>
</gene>
<dbReference type="AlphaFoldDB" id="W6TGZ8"/>
<comment type="caution">
    <text evidence="1">The sequence shown here is derived from an EMBL/GenBank/DDBJ whole genome shotgun (WGS) entry which is preliminary data.</text>
</comment>
<protein>
    <submittedName>
        <fullName evidence="1">Variable major outer membrane lipoprotein</fullName>
    </submittedName>
</protein>
<accession>W6TGZ8</accession>
<evidence type="ECO:0000313" key="2">
    <source>
        <dbReference type="Proteomes" id="UP000019148"/>
    </source>
</evidence>
<reference evidence="1 2" key="1">
    <citation type="submission" date="2013-12" db="EMBL/GenBank/DDBJ databases">
        <title>Comparative genomics of relapsing fever spirochetes.</title>
        <authorList>
            <person name="Schwan T.G."/>
            <person name="Raffel S.J."/>
            <person name="Porcella S.F."/>
        </authorList>
    </citation>
    <scope>NUCLEOTIDE SEQUENCE [LARGE SCALE GENOMIC DNA]</scope>
    <source>
        <strain evidence="1 2">CR2A</strain>
    </source>
</reference>
<keyword evidence="1" id="KW-0449">Lipoprotein</keyword>
<sequence length="36" mass="4027">MVVAVEDIIKKIVKNVLEKTKGEIDKARSLQESVSK</sequence>
<dbReference type="Proteomes" id="UP000019148">
    <property type="component" value="Unassembled WGS sequence"/>
</dbReference>
<name>W6TGZ8_9SPIR</name>